<feature type="domain" description="PAC" evidence="19">
    <location>
        <begin position="236"/>
        <end position="290"/>
    </location>
</feature>
<dbReference type="FunFam" id="1.10.287.130:FF:000002">
    <property type="entry name" value="Two-component osmosensing histidine kinase"/>
    <property type="match status" value="1"/>
</dbReference>
<keyword evidence="7" id="KW-0067">ATP-binding</keyword>
<dbReference type="PROSITE" id="PS50112">
    <property type="entry name" value="PAS"/>
    <property type="match status" value="1"/>
</dbReference>
<organism evidence="21 22">
    <name type="scientific">Azospira inquinata</name>
    <dbReference type="NCBI Taxonomy" id="2785627"/>
    <lineage>
        <taxon>Bacteria</taxon>
        <taxon>Pseudomonadati</taxon>
        <taxon>Pseudomonadota</taxon>
        <taxon>Betaproteobacteria</taxon>
        <taxon>Rhodocyclales</taxon>
        <taxon>Rhodocyclaceae</taxon>
        <taxon>Azospira</taxon>
    </lineage>
</organism>
<dbReference type="Pfam" id="PF01627">
    <property type="entry name" value="Hpt"/>
    <property type="match status" value="1"/>
</dbReference>
<evidence type="ECO:0000256" key="6">
    <source>
        <dbReference type="ARBA" id="ARBA00022777"/>
    </source>
</evidence>
<dbReference type="InterPro" id="IPR003661">
    <property type="entry name" value="HisK_dim/P_dom"/>
</dbReference>
<feature type="modified residue" description="Phosphohistidine" evidence="13">
    <location>
        <position position="1032"/>
    </location>
</feature>
<evidence type="ECO:0000256" key="1">
    <source>
        <dbReference type="ARBA" id="ARBA00000085"/>
    </source>
</evidence>
<dbReference type="SMART" id="SM00073">
    <property type="entry name" value="HPT"/>
    <property type="match status" value="1"/>
</dbReference>
<feature type="modified residue" description="4-aspartylphosphate" evidence="14">
    <location>
        <position position="852"/>
    </location>
</feature>
<evidence type="ECO:0000256" key="2">
    <source>
        <dbReference type="ARBA" id="ARBA00012438"/>
    </source>
</evidence>
<evidence type="ECO:0000256" key="7">
    <source>
        <dbReference type="ARBA" id="ARBA00022840"/>
    </source>
</evidence>
<evidence type="ECO:0000256" key="14">
    <source>
        <dbReference type="PROSITE-ProRule" id="PRU00169"/>
    </source>
</evidence>
<dbReference type="InterPro" id="IPR001610">
    <property type="entry name" value="PAC"/>
</dbReference>
<feature type="domain" description="PAS" evidence="18">
    <location>
        <begin position="180"/>
        <end position="223"/>
    </location>
</feature>
<sequence length="1093" mass="116196">MSPVLPPSGLPPDNALHRLLLRQLRRTLGVADEEECRSLLAELLELGARRDTPPRLAVAMAGLEGLFQAVSTAYAQSERDLTLRTRSLDLSSQELVSANDRLRQDLETRQGAMDSLGQTVNRLLAEAGLPPMAEGEANLETLAALVGQLVREQGESQRRLHELNGALAQQKFAMDQHAVVSITDVDGVITYANDKFCELSGYGREELVGRNHRLVNSGVHPQDFFATLWRTISQGRVWQGEMCNRHKDGSLYWVNATIVPFLDDQGRPYQYIAIRTDITDRKVAEERLDEQLLLTRQLVESVPVPLYFKDTQGHYQGINRACAEFFGQSLEAEAQLTVFDVLPEDMARTHADQDRVLMVAGGGSQVYEADFLKPDGSRGHAIFSKAVLTRPDGSIRGLVGSILDISERKRWEEEMLQAKEAAEAANVAKSEFLANMSHEIRTPMNGILGMTDLALDTALDGEQREYLLAVKASAESLLDIINDILDFSKIEAGKVELEAVPFDPQTVAAGALATVALKAEQKGLVLGADLAPDLPARLVGDPGRLRQVLVNLLGNGVKFTETGRVTLGLGITREGPGRVCLRGWVQDTGIGIAPEKCAHIFSPFTQGDSSTTRHYGGTGLGLTICSRLMDLMGGEIWVESRLGEGSCFHFSLPLAGEDLSPGPGPALGGVRVWLVLQDGDRARALAPWIQQWGGEVCLAAGPEGLVQALAAPPHSGERLVLDGDWPEDGAWRLLQQWRDQGGAGQGAWAVLLGGALTKGRLAARVQDWPGVVLLSRPLLPEALADVWLSPPAAEVPAPGASPRLLVADDNPVNRRLAQALLEGAGYRLRLAEDGAQAVALAASEPFDLVLMDVQMPVLDGLAATRKIREREAAEGSAPLPIYALSADLAPDIRQRAKAAGLDGCLAKPLTLEGVEALLGHSGTAGAAQARSGAPKARPPGASSLNGEGGAQAKGSDLGDGLGKAKDPSAPASALAVSPVSAPVDYPSLLARADGEVLEIIGTLFLQQSVADLGTMAAARAAEDWATLGRLAHSLKGAAANFGPSPVVDGAAAVEKAVKNGSPVPSLEALTRELEALNRALAARLESSPGAAEH</sequence>
<protein>
    <recommendedName>
        <fullName evidence="11">Sensory/regulatory protein RpfC</fullName>
        <ecNumber evidence="2">2.7.13.3</ecNumber>
    </recommendedName>
    <alternativeName>
        <fullName evidence="12">Virulence sensor protein BvgS</fullName>
    </alternativeName>
</protein>
<feature type="domain" description="Histidine kinase" evidence="16">
    <location>
        <begin position="435"/>
        <end position="656"/>
    </location>
</feature>
<dbReference type="GO" id="GO:0005524">
    <property type="term" value="F:ATP binding"/>
    <property type="evidence" value="ECO:0007669"/>
    <property type="project" value="UniProtKB-KW"/>
</dbReference>
<dbReference type="PROSITE" id="PS50113">
    <property type="entry name" value="PAC"/>
    <property type="match status" value="2"/>
</dbReference>
<evidence type="ECO:0000259" key="17">
    <source>
        <dbReference type="PROSITE" id="PS50110"/>
    </source>
</evidence>
<evidence type="ECO:0000259" key="18">
    <source>
        <dbReference type="PROSITE" id="PS50112"/>
    </source>
</evidence>
<dbReference type="CDD" id="cd16922">
    <property type="entry name" value="HATPase_EvgS-ArcB-TorS-like"/>
    <property type="match status" value="1"/>
</dbReference>
<dbReference type="FunFam" id="3.30.565.10:FF:000010">
    <property type="entry name" value="Sensor histidine kinase RcsC"/>
    <property type="match status" value="1"/>
</dbReference>
<evidence type="ECO:0000313" key="22">
    <source>
        <dbReference type="Proteomes" id="UP000683428"/>
    </source>
</evidence>
<dbReference type="SMART" id="SM00388">
    <property type="entry name" value="HisKA"/>
    <property type="match status" value="1"/>
</dbReference>
<dbReference type="CDD" id="cd17546">
    <property type="entry name" value="REC_hyHK_CKI1_RcsC-like"/>
    <property type="match status" value="1"/>
</dbReference>
<dbReference type="InterPro" id="IPR005467">
    <property type="entry name" value="His_kinase_dom"/>
</dbReference>
<evidence type="ECO:0000259" key="20">
    <source>
        <dbReference type="PROSITE" id="PS50894"/>
    </source>
</evidence>
<keyword evidence="4" id="KW-0808">Transferase</keyword>
<keyword evidence="6" id="KW-0418">Kinase</keyword>
<evidence type="ECO:0000256" key="4">
    <source>
        <dbReference type="ARBA" id="ARBA00022679"/>
    </source>
</evidence>
<feature type="domain" description="PAC" evidence="19">
    <location>
        <begin position="365"/>
        <end position="417"/>
    </location>
</feature>
<dbReference type="CDD" id="cd00088">
    <property type="entry name" value="HPT"/>
    <property type="match status" value="1"/>
</dbReference>
<evidence type="ECO:0000256" key="8">
    <source>
        <dbReference type="ARBA" id="ARBA00023012"/>
    </source>
</evidence>
<evidence type="ECO:0000256" key="11">
    <source>
        <dbReference type="ARBA" id="ARBA00068150"/>
    </source>
</evidence>
<evidence type="ECO:0000313" key="21">
    <source>
        <dbReference type="EMBL" id="QWT49483.1"/>
    </source>
</evidence>
<evidence type="ECO:0000256" key="13">
    <source>
        <dbReference type="PROSITE-ProRule" id="PRU00110"/>
    </source>
</evidence>
<dbReference type="AlphaFoldDB" id="A0A975SN85"/>
<gene>
    <name evidence="21" type="ORF">Azoinq_02370</name>
</gene>
<dbReference type="InterPro" id="IPR008207">
    <property type="entry name" value="Sig_transdc_His_kin_Hpt_dom"/>
</dbReference>
<evidence type="ECO:0000256" key="12">
    <source>
        <dbReference type="ARBA" id="ARBA00070152"/>
    </source>
</evidence>
<dbReference type="RefSeq" id="WP_216126903.1">
    <property type="nucleotide sequence ID" value="NZ_CP064782.1"/>
</dbReference>
<dbReference type="SMART" id="SM00086">
    <property type="entry name" value="PAC"/>
    <property type="match status" value="2"/>
</dbReference>
<feature type="compositionally biased region" description="Gly residues" evidence="15">
    <location>
        <begin position="946"/>
        <end position="961"/>
    </location>
</feature>
<dbReference type="Pfam" id="PF08448">
    <property type="entry name" value="PAS_4"/>
    <property type="match status" value="1"/>
</dbReference>
<dbReference type="PANTHER" id="PTHR45339:SF5">
    <property type="entry name" value="HISTIDINE KINASE"/>
    <property type="match status" value="1"/>
</dbReference>
<dbReference type="Pfam" id="PF02518">
    <property type="entry name" value="HATPase_c"/>
    <property type="match status" value="1"/>
</dbReference>
<dbReference type="GO" id="GO:0000155">
    <property type="term" value="F:phosphorelay sensor kinase activity"/>
    <property type="evidence" value="ECO:0007669"/>
    <property type="project" value="InterPro"/>
</dbReference>
<comment type="subunit">
    <text evidence="10">At low DSF concentrations, interacts with RpfF.</text>
</comment>
<dbReference type="InterPro" id="IPR001789">
    <property type="entry name" value="Sig_transdc_resp-reg_receiver"/>
</dbReference>
<evidence type="ECO:0000256" key="10">
    <source>
        <dbReference type="ARBA" id="ARBA00064003"/>
    </source>
</evidence>
<dbReference type="InterPro" id="IPR000700">
    <property type="entry name" value="PAS-assoc_C"/>
</dbReference>
<dbReference type="NCBIfam" id="TIGR00229">
    <property type="entry name" value="sensory_box"/>
    <property type="match status" value="2"/>
</dbReference>
<keyword evidence="22" id="KW-1185">Reference proteome</keyword>
<dbReference type="SMART" id="SM00448">
    <property type="entry name" value="REC"/>
    <property type="match status" value="1"/>
</dbReference>
<dbReference type="PANTHER" id="PTHR45339">
    <property type="entry name" value="HYBRID SIGNAL TRANSDUCTION HISTIDINE KINASE J"/>
    <property type="match status" value="1"/>
</dbReference>
<evidence type="ECO:0000256" key="5">
    <source>
        <dbReference type="ARBA" id="ARBA00022741"/>
    </source>
</evidence>
<accession>A0A975SN85</accession>
<proteinExistence type="predicted"/>
<dbReference type="SMART" id="SM00387">
    <property type="entry name" value="HATPase_c"/>
    <property type="match status" value="1"/>
</dbReference>
<name>A0A975SN85_9RHOO</name>
<dbReference type="InterPro" id="IPR000014">
    <property type="entry name" value="PAS"/>
</dbReference>
<dbReference type="SMART" id="SM00091">
    <property type="entry name" value="PAS"/>
    <property type="match status" value="2"/>
</dbReference>
<dbReference type="PROSITE" id="PS50110">
    <property type="entry name" value="RESPONSE_REGULATORY"/>
    <property type="match status" value="1"/>
</dbReference>
<dbReference type="Pfam" id="PF00512">
    <property type="entry name" value="HisKA"/>
    <property type="match status" value="1"/>
</dbReference>
<feature type="domain" description="HPt" evidence="20">
    <location>
        <begin position="993"/>
        <end position="1083"/>
    </location>
</feature>
<dbReference type="Proteomes" id="UP000683428">
    <property type="component" value="Chromosome"/>
</dbReference>
<dbReference type="PROSITE" id="PS50894">
    <property type="entry name" value="HPT"/>
    <property type="match status" value="1"/>
</dbReference>
<dbReference type="EC" id="2.7.13.3" evidence="2"/>
<comment type="catalytic activity">
    <reaction evidence="1">
        <text>ATP + protein L-histidine = ADP + protein N-phospho-L-histidine.</text>
        <dbReference type="EC" id="2.7.13.3"/>
    </reaction>
</comment>
<reference evidence="21" key="1">
    <citation type="submission" date="2020-11" db="EMBL/GenBank/DDBJ databases">
        <title>Azospira inquinata sp. nov.</title>
        <authorList>
            <person name="Moe W.M."/>
            <person name="Mikes M.C."/>
        </authorList>
    </citation>
    <scope>NUCLEOTIDE SEQUENCE</scope>
    <source>
        <strain evidence="21">Azo-3</strain>
    </source>
</reference>
<dbReference type="CDD" id="cd00130">
    <property type="entry name" value="PAS"/>
    <property type="match status" value="2"/>
</dbReference>
<dbReference type="Pfam" id="PF13426">
    <property type="entry name" value="PAS_9"/>
    <property type="match status" value="1"/>
</dbReference>
<dbReference type="CDD" id="cd00082">
    <property type="entry name" value="HisKA"/>
    <property type="match status" value="1"/>
</dbReference>
<dbReference type="InterPro" id="IPR003594">
    <property type="entry name" value="HATPase_dom"/>
</dbReference>
<feature type="domain" description="Response regulatory" evidence="17">
    <location>
        <begin position="803"/>
        <end position="922"/>
    </location>
</feature>
<evidence type="ECO:0000259" key="19">
    <source>
        <dbReference type="PROSITE" id="PS50113"/>
    </source>
</evidence>
<dbReference type="InterPro" id="IPR013656">
    <property type="entry name" value="PAS_4"/>
</dbReference>
<dbReference type="Pfam" id="PF00072">
    <property type="entry name" value="Response_reg"/>
    <property type="match status" value="1"/>
</dbReference>
<keyword evidence="3 14" id="KW-0597">Phosphoprotein</keyword>
<dbReference type="PROSITE" id="PS50109">
    <property type="entry name" value="HIS_KIN"/>
    <property type="match status" value="1"/>
</dbReference>
<comment type="function">
    <text evidence="9">Member of the two-component regulatory system BvgS/BvgA. Phosphorylates BvgA via a four-step phosphorelay in response to environmental signals.</text>
</comment>
<dbReference type="KEGG" id="aiq:Azoinq_02370"/>
<keyword evidence="5" id="KW-0547">Nucleotide-binding</keyword>
<evidence type="ECO:0000256" key="3">
    <source>
        <dbReference type="ARBA" id="ARBA00022553"/>
    </source>
</evidence>
<evidence type="ECO:0000256" key="15">
    <source>
        <dbReference type="SAM" id="MobiDB-lite"/>
    </source>
</evidence>
<dbReference type="EMBL" id="CP064782">
    <property type="protein sequence ID" value="QWT49483.1"/>
    <property type="molecule type" value="Genomic_DNA"/>
</dbReference>
<evidence type="ECO:0000259" key="16">
    <source>
        <dbReference type="PROSITE" id="PS50109"/>
    </source>
</evidence>
<evidence type="ECO:0000256" key="9">
    <source>
        <dbReference type="ARBA" id="ARBA00058004"/>
    </source>
</evidence>
<keyword evidence="8" id="KW-0902">Two-component regulatory system</keyword>
<feature type="region of interest" description="Disordered" evidence="15">
    <location>
        <begin position="925"/>
        <end position="969"/>
    </location>
</feature>